<gene>
    <name evidence="1" type="ORF">ACFP1L_01555</name>
</gene>
<dbReference type="Proteomes" id="UP001596171">
    <property type="component" value="Unassembled WGS sequence"/>
</dbReference>
<reference evidence="2" key="1">
    <citation type="journal article" date="2019" name="Int. J. Syst. Evol. Microbiol.">
        <title>The Global Catalogue of Microorganisms (GCM) 10K type strain sequencing project: providing services to taxonomists for standard genome sequencing and annotation.</title>
        <authorList>
            <consortium name="The Broad Institute Genomics Platform"/>
            <consortium name="The Broad Institute Genome Sequencing Center for Infectious Disease"/>
            <person name="Wu L."/>
            <person name="Ma J."/>
        </authorList>
    </citation>
    <scope>NUCLEOTIDE SEQUENCE [LARGE SCALE GENOMIC DNA]</scope>
    <source>
        <strain evidence="2">CCM 8930</strain>
    </source>
</reference>
<dbReference type="RefSeq" id="WP_379855392.1">
    <property type="nucleotide sequence ID" value="NZ_BJDI01000001.1"/>
</dbReference>
<keyword evidence="2" id="KW-1185">Reference proteome</keyword>
<evidence type="ECO:0000313" key="2">
    <source>
        <dbReference type="Proteomes" id="UP001596171"/>
    </source>
</evidence>
<organism evidence="1 2">
    <name type="scientific">Lactiplantibacillus nangangensis</name>
    <dbReference type="NCBI Taxonomy" id="2559917"/>
    <lineage>
        <taxon>Bacteria</taxon>
        <taxon>Bacillati</taxon>
        <taxon>Bacillota</taxon>
        <taxon>Bacilli</taxon>
        <taxon>Lactobacillales</taxon>
        <taxon>Lactobacillaceae</taxon>
        <taxon>Lactiplantibacillus</taxon>
    </lineage>
</organism>
<name>A0ABW1SG94_9LACO</name>
<evidence type="ECO:0000313" key="1">
    <source>
        <dbReference type="EMBL" id="MFC6200580.1"/>
    </source>
</evidence>
<accession>A0ABW1SG94</accession>
<protein>
    <submittedName>
        <fullName evidence="1">Uncharacterized protein</fullName>
    </submittedName>
</protein>
<proteinExistence type="predicted"/>
<sequence length="131" mass="15489">MKVTEEINLTTINDRFYQPNDIKDALQTIQKLFNSYTDAPLTPELLAYHQKLVHQLETNLLPLAQQNHDQLRRDQINSMITVMQDWLKLRLSGQVFNGKMQHFKFVSKAQPQFKRRVHKIRGGQNHRASRH</sequence>
<comment type="caution">
    <text evidence="1">The sequence shown here is derived from an EMBL/GenBank/DDBJ whole genome shotgun (WGS) entry which is preliminary data.</text>
</comment>
<dbReference type="EMBL" id="JBHSSE010000003">
    <property type="protein sequence ID" value="MFC6200580.1"/>
    <property type="molecule type" value="Genomic_DNA"/>
</dbReference>